<protein>
    <submittedName>
        <fullName evidence="2">GNAT family N-acetyltransferase</fullName>
    </submittedName>
</protein>
<dbReference type="Gene3D" id="3.40.630.30">
    <property type="match status" value="1"/>
</dbReference>
<comment type="caution">
    <text evidence="2">The sequence shown here is derived from an EMBL/GenBank/DDBJ whole genome shotgun (WGS) entry which is preliminary data.</text>
</comment>
<dbReference type="Pfam" id="PF13508">
    <property type="entry name" value="Acetyltransf_7"/>
    <property type="match status" value="1"/>
</dbReference>
<evidence type="ECO:0000313" key="2">
    <source>
        <dbReference type="EMBL" id="TXE07364.1"/>
    </source>
</evidence>
<organism evidence="2 3">
    <name type="scientific">Gelidibacter salicanalis</name>
    <dbReference type="NCBI Taxonomy" id="291193"/>
    <lineage>
        <taxon>Bacteria</taxon>
        <taxon>Pseudomonadati</taxon>
        <taxon>Bacteroidota</taxon>
        <taxon>Flavobacteriia</taxon>
        <taxon>Flavobacteriales</taxon>
        <taxon>Flavobacteriaceae</taxon>
        <taxon>Gelidibacter</taxon>
    </lineage>
</organism>
<dbReference type="RefSeq" id="WP_146893437.1">
    <property type="nucleotide sequence ID" value="NZ_VORX01000005.1"/>
</dbReference>
<evidence type="ECO:0000313" key="3">
    <source>
        <dbReference type="Proteomes" id="UP000321734"/>
    </source>
</evidence>
<dbReference type="PROSITE" id="PS51186">
    <property type="entry name" value="GNAT"/>
    <property type="match status" value="1"/>
</dbReference>
<dbReference type="CDD" id="cd04301">
    <property type="entry name" value="NAT_SF"/>
    <property type="match status" value="1"/>
</dbReference>
<dbReference type="SUPFAM" id="SSF55729">
    <property type="entry name" value="Acyl-CoA N-acyltransferases (Nat)"/>
    <property type="match status" value="1"/>
</dbReference>
<dbReference type="AlphaFoldDB" id="A0A5C7AH92"/>
<sequence length="145" mass="17056">MIRNYSTEDKSKIIALLIQNTPEYFDPAEEQDLSDYLDTKVEDYFVYEEHSKILGAGGINYILGDHEARISWDMVAPETQGKGIGKALLHHRIKHINRQPNIQLISVRTSQLAYKFYEKFGFELVYVEKEYWAKNFDLYQLEMIN</sequence>
<dbReference type="InterPro" id="IPR000182">
    <property type="entry name" value="GNAT_dom"/>
</dbReference>
<dbReference type="InterPro" id="IPR016181">
    <property type="entry name" value="Acyl_CoA_acyltransferase"/>
</dbReference>
<proteinExistence type="predicted"/>
<feature type="domain" description="N-acetyltransferase" evidence="1">
    <location>
        <begin position="1"/>
        <end position="145"/>
    </location>
</feature>
<keyword evidence="3" id="KW-1185">Reference proteome</keyword>
<dbReference type="Proteomes" id="UP000321734">
    <property type="component" value="Unassembled WGS sequence"/>
</dbReference>
<gene>
    <name evidence="2" type="ORF">ES711_11395</name>
</gene>
<name>A0A5C7AH92_9FLAO</name>
<dbReference type="OrthoDB" id="961272at2"/>
<accession>A0A5C7AH92</accession>
<reference evidence="2 3" key="1">
    <citation type="submission" date="2019-08" db="EMBL/GenBank/DDBJ databases">
        <title>Genome sequence of Gelidibacter salicanalis IC162T.</title>
        <authorList>
            <person name="Bowman J.P."/>
        </authorList>
    </citation>
    <scope>NUCLEOTIDE SEQUENCE [LARGE SCALE GENOMIC DNA]</scope>
    <source>
        <strain evidence="2 3">IC162</strain>
    </source>
</reference>
<keyword evidence="2" id="KW-0808">Transferase</keyword>
<dbReference type="GO" id="GO:0016747">
    <property type="term" value="F:acyltransferase activity, transferring groups other than amino-acyl groups"/>
    <property type="evidence" value="ECO:0007669"/>
    <property type="project" value="InterPro"/>
</dbReference>
<evidence type="ECO:0000259" key="1">
    <source>
        <dbReference type="PROSITE" id="PS51186"/>
    </source>
</evidence>
<dbReference type="EMBL" id="VORX01000005">
    <property type="protein sequence ID" value="TXE07364.1"/>
    <property type="molecule type" value="Genomic_DNA"/>
</dbReference>